<dbReference type="Gene3D" id="3.40.800.20">
    <property type="entry name" value="Histone deacetylase domain"/>
    <property type="match status" value="1"/>
</dbReference>
<accession>A0AAD7XJY6</accession>
<dbReference type="AlphaFoldDB" id="A0AAD7XJY6"/>
<evidence type="ECO:0000313" key="3">
    <source>
        <dbReference type="EMBL" id="KAJ8605324.1"/>
    </source>
</evidence>
<reference evidence="3" key="1">
    <citation type="submission" date="2023-01" db="EMBL/GenBank/DDBJ databases">
        <title>Metagenome sequencing of chrysophaentin producing Chrysophaeum taylorii.</title>
        <authorList>
            <person name="Davison J."/>
            <person name="Bewley C."/>
        </authorList>
    </citation>
    <scope>NUCLEOTIDE SEQUENCE</scope>
    <source>
        <strain evidence="3">NIES-1699</strain>
    </source>
</reference>
<feature type="region of interest" description="Disordered" evidence="1">
    <location>
        <begin position="1"/>
        <end position="35"/>
    </location>
</feature>
<dbReference type="Proteomes" id="UP001230188">
    <property type="component" value="Unassembled WGS sequence"/>
</dbReference>
<gene>
    <name evidence="3" type="ORF">CTAYLR_002361</name>
</gene>
<evidence type="ECO:0000313" key="4">
    <source>
        <dbReference type="Proteomes" id="UP001230188"/>
    </source>
</evidence>
<dbReference type="EMBL" id="JAQMWT010000316">
    <property type="protein sequence ID" value="KAJ8605324.1"/>
    <property type="molecule type" value="Genomic_DNA"/>
</dbReference>
<protein>
    <recommendedName>
        <fullName evidence="2">Histone deacetylase domain-containing protein</fullName>
    </recommendedName>
</protein>
<dbReference type="GO" id="GO:0040029">
    <property type="term" value="P:epigenetic regulation of gene expression"/>
    <property type="evidence" value="ECO:0007669"/>
    <property type="project" value="TreeGrafter"/>
</dbReference>
<dbReference type="SUPFAM" id="SSF52768">
    <property type="entry name" value="Arginase/deacetylase"/>
    <property type="match status" value="1"/>
</dbReference>
<organism evidence="3 4">
    <name type="scientific">Chrysophaeum taylorii</name>
    <dbReference type="NCBI Taxonomy" id="2483200"/>
    <lineage>
        <taxon>Eukaryota</taxon>
        <taxon>Sar</taxon>
        <taxon>Stramenopiles</taxon>
        <taxon>Ochrophyta</taxon>
        <taxon>Pelagophyceae</taxon>
        <taxon>Pelagomonadales</taxon>
        <taxon>Pelagomonadaceae</taxon>
        <taxon>Chrysophaeum</taxon>
    </lineage>
</organism>
<dbReference type="Pfam" id="PF00850">
    <property type="entry name" value="Hist_deacetyl"/>
    <property type="match status" value="1"/>
</dbReference>
<feature type="compositionally biased region" description="Acidic residues" evidence="1">
    <location>
        <begin position="1"/>
        <end position="13"/>
    </location>
</feature>
<evidence type="ECO:0000256" key="1">
    <source>
        <dbReference type="SAM" id="MobiDB-lite"/>
    </source>
</evidence>
<dbReference type="InterPro" id="IPR023801">
    <property type="entry name" value="His_deacetylse_dom"/>
</dbReference>
<dbReference type="PANTHER" id="PTHR10625">
    <property type="entry name" value="HISTONE DEACETYLASE HDAC1-RELATED"/>
    <property type="match status" value="1"/>
</dbReference>
<comment type="caution">
    <text evidence="3">The sequence shown here is derived from an EMBL/GenBank/DDBJ whole genome shotgun (WGS) entry which is preliminary data.</text>
</comment>
<name>A0AAD7XJY6_9STRA</name>
<sequence length="499" mass="53648">MVRVEEEEEEEEIGGIVSPAESTAAEPGSEDDDSLLDALTPAFDRILGKRIYEDEDREPLRDCSNAERKQCTKATPVTVRQLKEKVAVMWSDAGRAHENGADHQESRARLDVLVGEGGALRDMCGVDVEESVARAPIADVVRVHDYEYVAHVEGRCKEGKALDTDTPVSPGSFDAALAAAGAALEAVDRVATRRRAAFVVARPPGHHAGPRGAAPCRELFDARPDMCSCGFCLFNTVAIAGAYARYRYAETKVGANELVFGKVAIVDVDVHHGNGTAEIVAGLRPRQVNLPLPSSWPPQSTLAYKPWLDESDAEHVFFASIHLRAPGFYPGGGAAGENTDRLVNVALAPPGGPRPGDAAARRALSASARKALVDKCSAHFRAAVERDLLPKLAAFAPDLLLISAGFDGHHSDLYYYLDDQDYYWITRSLLQAAKPKAVVSVLEGGYAVIAADPPTTTLRRTRQQTATARVPDDQQDSLCGLAAAAKAHVKALADYQPRL</sequence>
<dbReference type="InterPro" id="IPR023696">
    <property type="entry name" value="Ureohydrolase_dom_sf"/>
</dbReference>
<feature type="domain" description="Histone deacetylase" evidence="2">
    <location>
        <begin position="130"/>
        <end position="449"/>
    </location>
</feature>
<dbReference type="GO" id="GO:0004407">
    <property type="term" value="F:histone deacetylase activity"/>
    <property type="evidence" value="ECO:0007669"/>
    <property type="project" value="TreeGrafter"/>
</dbReference>
<dbReference type="InterPro" id="IPR037138">
    <property type="entry name" value="His_deacetylse_dom_sf"/>
</dbReference>
<evidence type="ECO:0000259" key="2">
    <source>
        <dbReference type="Pfam" id="PF00850"/>
    </source>
</evidence>
<keyword evidence="4" id="KW-1185">Reference proteome</keyword>
<dbReference type="GO" id="GO:0005737">
    <property type="term" value="C:cytoplasm"/>
    <property type="evidence" value="ECO:0007669"/>
    <property type="project" value="TreeGrafter"/>
</dbReference>
<proteinExistence type="predicted"/>
<dbReference type="PANTHER" id="PTHR10625:SF26">
    <property type="entry name" value="HISTONE DEACETYLASE DOMAIN-CONTAINING PROTEIN"/>
    <property type="match status" value="1"/>
</dbReference>
<dbReference type="GO" id="GO:0000118">
    <property type="term" value="C:histone deacetylase complex"/>
    <property type="evidence" value="ECO:0007669"/>
    <property type="project" value="TreeGrafter"/>
</dbReference>